<dbReference type="PROSITE" id="PS00041">
    <property type="entry name" value="HTH_ARAC_FAMILY_1"/>
    <property type="match status" value="1"/>
</dbReference>
<proteinExistence type="predicted"/>
<dbReference type="SUPFAM" id="SSF46689">
    <property type="entry name" value="Homeodomain-like"/>
    <property type="match status" value="2"/>
</dbReference>
<reference evidence="5" key="1">
    <citation type="submission" date="2020-10" db="EMBL/GenBank/DDBJ databases">
        <authorList>
            <person name="Gilroy R."/>
        </authorList>
    </citation>
    <scope>NUCLEOTIDE SEQUENCE</scope>
    <source>
        <strain evidence="5">ChiSjej3B21-11622</strain>
    </source>
</reference>
<gene>
    <name evidence="5" type="ORF">IAB26_09730</name>
</gene>
<dbReference type="Gene3D" id="2.60.120.10">
    <property type="entry name" value="Jelly Rolls"/>
    <property type="match status" value="1"/>
</dbReference>
<sequence length="301" mass="34070">MIYTDEFRLNENRQEILTSLSDDFPYTCLDVTLDRLIGRSWHWHTALELDYVASGNMCLQTPEHTFLLKPGDAIFINTQVIHDARSDEDSKTCRLYAQMFDSVFLSGMYGSRLERKYLRPILDCAPLDAWVFRAGNPPDFPAISAILKLIHLNHAGNFGEEFAIRSALSEFWCTLLGSTSHFRSENLPSGSQTADSERLRSMVSFVHAHYMEDITVRDVADSAGISVRGCSRCFQRSLGTSPLAFLNKHRLRIAAQMLRNTNSSVLEISENCGFSSVSYFGKAFREMFGCTPLQYRKGDSI</sequence>
<dbReference type="GO" id="GO:0043565">
    <property type="term" value="F:sequence-specific DNA binding"/>
    <property type="evidence" value="ECO:0007669"/>
    <property type="project" value="InterPro"/>
</dbReference>
<evidence type="ECO:0000256" key="2">
    <source>
        <dbReference type="ARBA" id="ARBA00023125"/>
    </source>
</evidence>
<keyword evidence="1" id="KW-0805">Transcription regulation</keyword>
<dbReference type="Proteomes" id="UP000886886">
    <property type="component" value="Unassembled WGS sequence"/>
</dbReference>
<feature type="domain" description="HTH araC/xylS-type" evidence="4">
    <location>
        <begin position="200"/>
        <end position="298"/>
    </location>
</feature>
<keyword evidence="3" id="KW-0804">Transcription</keyword>
<dbReference type="InterPro" id="IPR018060">
    <property type="entry name" value="HTH_AraC"/>
</dbReference>
<accession>A0A9D1D139</accession>
<comment type="caution">
    <text evidence="5">The sequence shown here is derived from an EMBL/GenBank/DDBJ whole genome shotgun (WGS) entry which is preliminary data.</text>
</comment>
<dbReference type="PRINTS" id="PR00032">
    <property type="entry name" value="HTHARAC"/>
</dbReference>
<dbReference type="PANTHER" id="PTHR43280:SF2">
    <property type="entry name" value="HTH-TYPE TRANSCRIPTIONAL REGULATOR EXSA"/>
    <property type="match status" value="1"/>
</dbReference>
<dbReference type="PROSITE" id="PS01124">
    <property type="entry name" value="HTH_ARAC_FAMILY_2"/>
    <property type="match status" value="1"/>
</dbReference>
<dbReference type="InterPro" id="IPR009057">
    <property type="entry name" value="Homeodomain-like_sf"/>
</dbReference>
<dbReference type="Pfam" id="PF07883">
    <property type="entry name" value="Cupin_2"/>
    <property type="match status" value="1"/>
</dbReference>
<dbReference type="SUPFAM" id="SSF51182">
    <property type="entry name" value="RmlC-like cupins"/>
    <property type="match status" value="1"/>
</dbReference>
<evidence type="ECO:0000313" key="5">
    <source>
        <dbReference type="EMBL" id="HIQ96830.1"/>
    </source>
</evidence>
<name>A0A9D1D139_9FIRM</name>
<dbReference type="InterPro" id="IPR014710">
    <property type="entry name" value="RmlC-like_jellyroll"/>
</dbReference>
<dbReference type="CDD" id="cd02208">
    <property type="entry name" value="cupin_RmlC-like"/>
    <property type="match status" value="1"/>
</dbReference>
<organism evidence="5 6">
    <name type="scientific">Candidatus Limivivens merdigallinarum</name>
    <dbReference type="NCBI Taxonomy" id="2840859"/>
    <lineage>
        <taxon>Bacteria</taxon>
        <taxon>Bacillati</taxon>
        <taxon>Bacillota</taxon>
        <taxon>Clostridia</taxon>
        <taxon>Lachnospirales</taxon>
        <taxon>Lachnospiraceae</taxon>
        <taxon>Lachnospiraceae incertae sedis</taxon>
        <taxon>Candidatus Limivivens</taxon>
    </lineage>
</organism>
<dbReference type="InterPro" id="IPR020449">
    <property type="entry name" value="Tscrpt_reg_AraC-type_HTH"/>
</dbReference>
<dbReference type="SMART" id="SM00342">
    <property type="entry name" value="HTH_ARAC"/>
    <property type="match status" value="1"/>
</dbReference>
<dbReference type="GO" id="GO:0003700">
    <property type="term" value="F:DNA-binding transcription factor activity"/>
    <property type="evidence" value="ECO:0007669"/>
    <property type="project" value="InterPro"/>
</dbReference>
<reference evidence="5" key="2">
    <citation type="journal article" date="2021" name="PeerJ">
        <title>Extensive microbial diversity within the chicken gut microbiome revealed by metagenomics and culture.</title>
        <authorList>
            <person name="Gilroy R."/>
            <person name="Ravi A."/>
            <person name="Getino M."/>
            <person name="Pursley I."/>
            <person name="Horton D.L."/>
            <person name="Alikhan N.F."/>
            <person name="Baker D."/>
            <person name="Gharbi K."/>
            <person name="Hall N."/>
            <person name="Watson M."/>
            <person name="Adriaenssens E.M."/>
            <person name="Foster-Nyarko E."/>
            <person name="Jarju S."/>
            <person name="Secka A."/>
            <person name="Antonio M."/>
            <person name="Oren A."/>
            <person name="Chaudhuri R.R."/>
            <person name="La Ragione R."/>
            <person name="Hildebrand F."/>
            <person name="Pallen M.J."/>
        </authorList>
    </citation>
    <scope>NUCLEOTIDE SEQUENCE</scope>
    <source>
        <strain evidence="5">ChiSjej3B21-11622</strain>
    </source>
</reference>
<evidence type="ECO:0000313" key="6">
    <source>
        <dbReference type="Proteomes" id="UP000886886"/>
    </source>
</evidence>
<evidence type="ECO:0000259" key="4">
    <source>
        <dbReference type="PROSITE" id="PS01124"/>
    </source>
</evidence>
<keyword evidence="2" id="KW-0238">DNA-binding</keyword>
<dbReference type="InterPro" id="IPR011051">
    <property type="entry name" value="RmlC_Cupin_sf"/>
</dbReference>
<evidence type="ECO:0000256" key="1">
    <source>
        <dbReference type="ARBA" id="ARBA00023015"/>
    </source>
</evidence>
<dbReference type="Gene3D" id="1.10.10.60">
    <property type="entry name" value="Homeodomain-like"/>
    <property type="match status" value="2"/>
</dbReference>
<protein>
    <submittedName>
        <fullName evidence="5">Helix-turn-helix domain-containing protein</fullName>
    </submittedName>
</protein>
<dbReference type="InterPro" id="IPR018062">
    <property type="entry name" value="HTH_AraC-typ_CS"/>
</dbReference>
<dbReference type="PANTHER" id="PTHR43280">
    <property type="entry name" value="ARAC-FAMILY TRANSCRIPTIONAL REGULATOR"/>
    <property type="match status" value="1"/>
</dbReference>
<evidence type="ECO:0000256" key="3">
    <source>
        <dbReference type="ARBA" id="ARBA00023163"/>
    </source>
</evidence>
<dbReference type="AlphaFoldDB" id="A0A9D1D139"/>
<dbReference type="InterPro" id="IPR013096">
    <property type="entry name" value="Cupin_2"/>
</dbReference>
<dbReference type="EMBL" id="DVFT01000144">
    <property type="protein sequence ID" value="HIQ96830.1"/>
    <property type="molecule type" value="Genomic_DNA"/>
</dbReference>
<dbReference type="Pfam" id="PF12833">
    <property type="entry name" value="HTH_18"/>
    <property type="match status" value="1"/>
</dbReference>